<feature type="compositionally biased region" description="Low complexity" evidence="1">
    <location>
        <begin position="97"/>
        <end position="111"/>
    </location>
</feature>
<name>G0SEX1_CHATD</name>
<accession>G0SEX1</accession>
<feature type="transmembrane region" description="Helical" evidence="2">
    <location>
        <begin position="452"/>
        <end position="478"/>
    </location>
</feature>
<feature type="compositionally biased region" description="Basic and acidic residues" evidence="1">
    <location>
        <begin position="434"/>
        <end position="445"/>
    </location>
</feature>
<dbReference type="HOGENOM" id="CLU_438705_0_0_1"/>
<organism evidence="4">
    <name type="scientific">Chaetomium thermophilum (strain DSM 1495 / CBS 144.50 / IMI 039719)</name>
    <name type="common">Thermochaetoides thermophila</name>
    <dbReference type="NCBI Taxonomy" id="759272"/>
    <lineage>
        <taxon>Eukaryota</taxon>
        <taxon>Fungi</taxon>
        <taxon>Dikarya</taxon>
        <taxon>Ascomycota</taxon>
        <taxon>Pezizomycotina</taxon>
        <taxon>Sordariomycetes</taxon>
        <taxon>Sordariomycetidae</taxon>
        <taxon>Sordariales</taxon>
        <taxon>Chaetomiaceae</taxon>
        <taxon>Thermochaetoides</taxon>
    </lineage>
</organism>
<keyword evidence="2" id="KW-0812">Transmembrane</keyword>
<feature type="region of interest" description="Disordered" evidence="1">
    <location>
        <begin position="97"/>
        <end position="172"/>
    </location>
</feature>
<keyword evidence="4" id="KW-1185">Reference proteome</keyword>
<gene>
    <name evidence="3" type="ORF">CTHT_0060000</name>
</gene>
<dbReference type="KEGG" id="cthr:CTHT_0060000"/>
<keyword evidence="2" id="KW-0472">Membrane</keyword>
<dbReference type="EMBL" id="GL988046">
    <property type="protein sequence ID" value="EGS17987.1"/>
    <property type="molecule type" value="Genomic_DNA"/>
</dbReference>
<reference evidence="3 4" key="1">
    <citation type="journal article" date="2011" name="Cell">
        <title>Insight into structure and assembly of the nuclear pore complex by utilizing the genome of a eukaryotic thermophile.</title>
        <authorList>
            <person name="Amlacher S."/>
            <person name="Sarges P."/>
            <person name="Flemming D."/>
            <person name="van Noort V."/>
            <person name="Kunze R."/>
            <person name="Devos D.P."/>
            <person name="Arumugam M."/>
            <person name="Bork P."/>
            <person name="Hurt E."/>
        </authorList>
    </citation>
    <scope>NUCLEOTIDE SEQUENCE [LARGE SCALE GENOMIC DNA]</scope>
    <source>
        <strain evidence="4">DSM 1495 / CBS 144.50 / IMI 039719</strain>
    </source>
</reference>
<dbReference type="PANTHER" id="PTHR35587">
    <property type="entry name" value="EXPRESSED PROTEIN"/>
    <property type="match status" value="1"/>
</dbReference>
<evidence type="ECO:0000256" key="2">
    <source>
        <dbReference type="SAM" id="Phobius"/>
    </source>
</evidence>
<evidence type="ECO:0000313" key="4">
    <source>
        <dbReference type="Proteomes" id="UP000008066"/>
    </source>
</evidence>
<evidence type="ECO:0000313" key="3">
    <source>
        <dbReference type="EMBL" id="EGS17987.1"/>
    </source>
</evidence>
<dbReference type="PANTHER" id="PTHR35587:SF4">
    <property type="match status" value="1"/>
</dbReference>
<feature type="region of interest" description="Disordered" evidence="1">
    <location>
        <begin position="267"/>
        <end position="308"/>
    </location>
</feature>
<dbReference type="RefSeq" id="XP_006696318.1">
    <property type="nucleotide sequence ID" value="XM_006696255.1"/>
</dbReference>
<protein>
    <submittedName>
        <fullName evidence="3">Uncharacterized protein</fullName>
    </submittedName>
</protein>
<evidence type="ECO:0000256" key="1">
    <source>
        <dbReference type="SAM" id="MobiDB-lite"/>
    </source>
</evidence>
<keyword evidence="2" id="KW-1133">Transmembrane helix</keyword>
<feature type="region of interest" description="Disordered" evidence="1">
    <location>
        <begin position="45"/>
        <end position="64"/>
    </location>
</feature>
<proteinExistence type="predicted"/>
<dbReference type="eggNOG" id="ENOG502T3ZS">
    <property type="taxonomic scope" value="Eukaryota"/>
</dbReference>
<feature type="region of interest" description="Disordered" evidence="1">
    <location>
        <begin position="421"/>
        <end position="445"/>
    </location>
</feature>
<dbReference type="Proteomes" id="UP000008066">
    <property type="component" value="Unassembled WGS sequence"/>
</dbReference>
<sequence length="623" mass="66967">MYIYDYPTGLLMPSPALHQAAASYSKPAALILQLISRLWQPRPDDNTPARSYSPAPYSSGNSYYRYSHRRTSTFPASGSDVPRKPVPLVFRLPVQVSSSSSSTSSAAQPVSFPSRPRANTAPPGAEQQQERTLRPTQPLLSSSPPQEPGRQSPPRGHKRTGSRTVFTSASKARPLRLVQDALNRKRRPPVFFAQSNRSLLQSVTYITIHQQLEHLTQELQDTLDKMANPNPILPKVVPLSSLPSNPRPPVPMPAQVDKEKIIADLRRQLDDSASEASSVDSRGRRRRRNKNNQLAQAGMGALPTPSILPRLADTKPVRLQLGLNLDVEVELKARLQGDVSLTLLIESTPSTPPPHATVLTCPRPDAPTVTHPDNLFFMRLGRLSFRPSGPGWWLPHLGFAPQSGGWEGAMPGGRVAWFPPWYDDPTNDDDKDQDQESSHGRKDYHGGNGPSVWTVACVVLLAVIVGFVLGFGSAVWLVSSLPVSPYFSFPSSFHSASSPSAAAFSSTPTPSPSVTVVKGLASRAAIWGLSTSWEELGSGFGNRLNGVTTASTGTFGYGLGHGVLDLGLLGMDLDLGLGSGKGWLASASSLAGVVEGDVVGFGLGDLLRDVGASLERQLGFVAV</sequence>
<dbReference type="AlphaFoldDB" id="G0SEX1"/>
<dbReference type="GeneID" id="18260038"/>
<dbReference type="OrthoDB" id="2873061at2759"/>
<feature type="compositionally biased region" description="Low complexity" evidence="1">
    <location>
        <begin position="48"/>
        <end position="59"/>
    </location>
</feature>